<dbReference type="PANTHER" id="PTHR22754">
    <property type="entry name" value="DISCO-INTERACTING PROTEIN 2 DIP2 -RELATED"/>
    <property type="match status" value="1"/>
</dbReference>
<evidence type="ECO:0000259" key="4">
    <source>
        <dbReference type="Pfam" id="PF23024"/>
    </source>
</evidence>
<dbReference type="InterPro" id="IPR040097">
    <property type="entry name" value="FAAL/FAAC"/>
</dbReference>
<reference evidence="5 6" key="1">
    <citation type="journal article" date="2021" name="Sci. Rep.">
        <title>Phenotypic and genomic hallmarks of a novel, potentially pathogenic rapidly growing Mycobacterium species related to the Mycobacterium fortuitum complex.</title>
        <authorList>
            <person name="Gharbi R."/>
            <person name="Khanna V."/>
            <person name="Frigui W."/>
            <person name="Mhenni B."/>
            <person name="Brosch R."/>
            <person name="Mardassi H."/>
        </authorList>
    </citation>
    <scope>NUCLEOTIDE SEQUENCE [LARGE SCALE GENOMIC DNA]</scope>
    <source>
        <strain evidence="5 6">TNTM28</strain>
    </source>
</reference>
<feature type="domain" description="AMP-dependent synthetase/ligase" evidence="3">
    <location>
        <begin position="20"/>
        <end position="417"/>
    </location>
</feature>
<dbReference type="GO" id="GO:0016874">
    <property type="term" value="F:ligase activity"/>
    <property type="evidence" value="ECO:0007669"/>
    <property type="project" value="UniProtKB-KW"/>
</dbReference>
<protein>
    <submittedName>
        <fullName evidence="5">Fatty acyl-AMP ligase</fullName>
    </submittedName>
</protein>
<dbReference type="EMBL" id="VOMB01000012">
    <property type="protein sequence ID" value="MBU9764047.1"/>
    <property type="molecule type" value="Genomic_DNA"/>
</dbReference>
<evidence type="ECO:0000256" key="2">
    <source>
        <dbReference type="ARBA" id="ARBA00022598"/>
    </source>
</evidence>
<sequence>MHQDTAPTAELAAATLVDLLRRRADAYQDKVAFSFSYNGDDEHRTQLTYRELDLRARAIASALQQQGAAGERALVLCRPGLDSIVGFFGCMYAGVIAVPVHERLAPRLSAVVPDAHARFALATAETQDKIKSAIDELGEGRDLRWIRTDEIDGTGAAHSWVAPEVDRDAIAMVQYTSGSTTAPKGVALTHRNLLHNMESIRQVWHGDDTATSVFWLPSHHDMGLIGAILSMLYVGCTTHLMSPAAFVKRPLRWLEAISRHRATFTCAPNFAYDLCVENSTPEQRAALDLSSLTTAMNGAEPVQATTLQAFAEAFAPAGFRPEVFCPVYGLAEATLLVSGGSDSARPVVLHTNRLGLQDDRVVDVAPEHPSAIALVSCGRPQGGQEVAIVDPVTHRRCGADEVGEIWIAGPSVGWGYWARPDETTETFAAVLPDGSAGAFLRTGDLGFLRSGELFVTGRCKDLVVIRGGNYYPNDIERTAQACHPALASGRGAVFAITPGLGAVEQLVVVQELARDRDPAADLPAVAGTIRAAVAERYGIQPNSVLLVEHLSIPTTSSGKIQRGRCRQQFLDGEIAPVAHWRTASALDDLAKAQELEAAIKIADLLQAEAAHQQPVQQAGVH</sequence>
<evidence type="ECO:0000313" key="6">
    <source>
        <dbReference type="Proteomes" id="UP000812982"/>
    </source>
</evidence>
<proteinExistence type="inferred from homology"/>
<comment type="similarity">
    <text evidence="1">Belongs to the ATP-dependent AMP-binding enzyme family.</text>
</comment>
<keyword evidence="2 5" id="KW-0436">Ligase</keyword>
<feature type="domain" description="AMP-binding enzyme C-terminal" evidence="4">
    <location>
        <begin position="461"/>
        <end position="575"/>
    </location>
</feature>
<keyword evidence="6" id="KW-1185">Reference proteome</keyword>
<dbReference type="RefSeq" id="WP_217156155.1">
    <property type="nucleotide sequence ID" value="NZ_VOMB01000012.1"/>
</dbReference>
<evidence type="ECO:0000313" key="5">
    <source>
        <dbReference type="EMBL" id="MBU9764047.1"/>
    </source>
</evidence>
<organism evidence="5 6">
    <name type="scientific">[Mycobacterium] fortunisiensis</name>
    <dbReference type="NCBI Taxonomy" id="2600579"/>
    <lineage>
        <taxon>Bacteria</taxon>
        <taxon>Bacillati</taxon>
        <taxon>Actinomycetota</taxon>
        <taxon>Actinomycetes</taxon>
        <taxon>Mycobacteriales</taxon>
        <taxon>Mycobacteriaceae</taxon>
        <taxon>Mycolicibacterium</taxon>
    </lineage>
</organism>
<dbReference type="InterPro" id="IPR000873">
    <property type="entry name" value="AMP-dep_synth/lig_dom"/>
</dbReference>
<gene>
    <name evidence="5" type="ORF">FR943_09350</name>
</gene>
<dbReference type="InterPro" id="IPR025110">
    <property type="entry name" value="AMP-bd_C"/>
</dbReference>
<dbReference type="Pfam" id="PF00501">
    <property type="entry name" value="AMP-binding"/>
    <property type="match status" value="1"/>
</dbReference>
<dbReference type="Pfam" id="PF23024">
    <property type="entry name" value="AMP-dom_DIP2-like"/>
    <property type="match status" value="1"/>
</dbReference>
<evidence type="ECO:0000259" key="3">
    <source>
        <dbReference type="Pfam" id="PF00501"/>
    </source>
</evidence>
<dbReference type="PANTHER" id="PTHR22754:SF32">
    <property type="entry name" value="DISCO-INTERACTING PROTEIN 2"/>
    <property type="match status" value="1"/>
</dbReference>
<accession>A0ABS6KKE6</accession>
<evidence type="ECO:0000256" key="1">
    <source>
        <dbReference type="ARBA" id="ARBA00006432"/>
    </source>
</evidence>
<dbReference type="Proteomes" id="UP000812982">
    <property type="component" value="Unassembled WGS sequence"/>
</dbReference>
<comment type="caution">
    <text evidence="5">The sequence shown here is derived from an EMBL/GenBank/DDBJ whole genome shotgun (WGS) entry which is preliminary data.</text>
</comment>
<dbReference type="CDD" id="cd05931">
    <property type="entry name" value="FAAL"/>
    <property type="match status" value="1"/>
</dbReference>
<name>A0ABS6KKE6_9MYCO</name>